<organism evidence="1 2">
    <name type="scientific">Theobroma cacao</name>
    <name type="common">Cacao</name>
    <name type="synonym">Cocoa</name>
    <dbReference type="NCBI Taxonomy" id="3641"/>
    <lineage>
        <taxon>Eukaryota</taxon>
        <taxon>Viridiplantae</taxon>
        <taxon>Streptophyta</taxon>
        <taxon>Embryophyta</taxon>
        <taxon>Tracheophyta</taxon>
        <taxon>Spermatophyta</taxon>
        <taxon>Magnoliopsida</taxon>
        <taxon>eudicotyledons</taxon>
        <taxon>Gunneridae</taxon>
        <taxon>Pentapetalae</taxon>
        <taxon>rosids</taxon>
        <taxon>malvids</taxon>
        <taxon>Malvales</taxon>
        <taxon>Malvaceae</taxon>
        <taxon>Byttnerioideae</taxon>
        <taxon>Theobroma</taxon>
    </lineage>
</organism>
<gene>
    <name evidence="1" type="ORF">TCM_024731</name>
</gene>
<accession>A0A061EWY3</accession>
<dbReference type="AlphaFoldDB" id="A0A061EWY3"/>
<dbReference type="EMBL" id="CM001883">
    <property type="protein sequence ID" value="EOY09311.1"/>
    <property type="molecule type" value="Genomic_DNA"/>
</dbReference>
<name>A0A061EWY3_THECC</name>
<keyword evidence="2" id="KW-1185">Reference proteome</keyword>
<dbReference type="HOGENOM" id="CLU_2296800_0_0_1"/>
<protein>
    <submittedName>
        <fullName evidence="1">Uncharacterized protein</fullName>
    </submittedName>
</protein>
<dbReference type="Gramene" id="EOY09311">
    <property type="protein sequence ID" value="EOY09311"/>
    <property type="gene ID" value="TCM_024731"/>
</dbReference>
<evidence type="ECO:0000313" key="1">
    <source>
        <dbReference type="EMBL" id="EOY09311.1"/>
    </source>
</evidence>
<dbReference type="InParanoid" id="A0A061EWY3"/>
<evidence type="ECO:0000313" key="2">
    <source>
        <dbReference type="Proteomes" id="UP000026915"/>
    </source>
</evidence>
<sequence>MGKAPATTNKSLEKDLKQADPCFAVEGDGTYLLILNKMGPPQHQLALSGQMSGSLHLQKFGKIFISFRLVVVDCDRLNEASQYVQPPNPLFFVTYVDKHLL</sequence>
<dbReference type="Proteomes" id="UP000026915">
    <property type="component" value="Chromosome 5"/>
</dbReference>
<reference evidence="1 2" key="1">
    <citation type="journal article" date="2013" name="Genome Biol.">
        <title>The genome sequence of the most widely cultivated cacao type and its use to identify candidate genes regulating pod color.</title>
        <authorList>
            <person name="Motamayor J.C."/>
            <person name="Mockaitis K."/>
            <person name="Schmutz J."/>
            <person name="Haiminen N."/>
            <person name="Iii D.L."/>
            <person name="Cornejo O."/>
            <person name="Findley S.D."/>
            <person name="Zheng P."/>
            <person name="Utro F."/>
            <person name="Royaert S."/>
            <person name="Saski C."/>
            <person name="Jenkins J."/>
            <person name="Podicheti R."/>
            <person name="Zhao M."/>
            <person name="Scheffler B.E."/>
            <person name="Stack J.C."/>
            <person name="Feltus F.A."/>
            <person name="Mustiga G.M."/>
            <person name="Amores F."/>
            <person name="Phillips W."/>
            <person name="Marelli J.P."/>
            <person name="May G.D."/>
            <person name="Shapiro H."/>
            <person name="Ma J."/>
            <person name="Bustamante C.D."/>
            <person name="Schnell R.J."/>
            <person name="Main D."/>
            <person name="Gilbert D."/>
            <person name="Parida L."/>
            <person name="Kuhn D.N."/>
        </authorList>
    </citation>
    <scope>NUCLEOTIDE SEQUENCE [LARGE SCALE GENOMIC DNA]</scope>
    <source>
        <strain evidence="2">cv. Matina 1-6</strain>
    </source>
</reference>
<proteinExistence type="predicted"/>